<reference evidence="2" key="1">
    <citation type="submission" date="2017-07" db="EMBL/GenBank/DDBJ databases">
        <title>Taro Niue Genome Assembly and Annotation.</title>
        <authorList>
            <person name="Atibalentja N."/>
            <person name="Keating K."/>
            <person name="Fields C.J."/>
        </authorList>
    </citation>
    <scope>NUCLEOTIDE SEQUENCE</scope>
    <source>
        <strain evidence="2">Niue_2</strain>
        <tissue evidence="2">Leaf</tissue>
    </source>
</reference>
<feature type="region of interest" description="Disordered" evidence="1">
    <location>
        <begin position="1"/>
        <end position="25"/>
    </location>
</feature>
<organism evidence="2 3">
    <name type="scientific">Colocasia esculenta</name>
    <name type="common">Wild taro</name>
    <name type="synonym">Arum esculentum</name>
    <dbReference type="NCBI Taxonomy" id="4460"/>
    <lineage>
        <taxon>Eukaryota</taxon>
        <taxon>Viridiplantae</taxon>
        <taxon>Streptophyta</taxon>
        <taxon>Embryophyta</taxon>
        <taxon>Tracheophyta</taxon>
        <taxon>Spermatophyta</taxon>
        <taxon>Magnoliopsida</taxon>
        <taxon>Liliopsida</taxon>
        <taxon>Araceae</taxon>
        <taxon>Aroideae</taxon>
        <taxon>Colocasieae</taxon>
        <taxon>Colocasia</taxon>
    </lineage>
</organism>
<name>A0A843X3B2_COLES</name>
<keyword evidence="3" id="KW-1185">Reference proteome</keyword>
<comment type="caution">
    <text evidence="2">The sequence shown here is derived from an EMBL/GenBank/DDBJ whole genome shotgun (WGS) entry which is preliminary data.</text>
</comment>
<gene>
    <name evidence="2" type="ORF">Taro_042888</name>
</gene>
<sequence length="68" mass="7636">MASGSFPQTAPMKRRDLSVPPKRRRGEAFADKHTLVLTIFQCGTKEYLYTAPLVRIRVCGSHEDETLG</sequence>
<accession>A0A843X3B2</accession>
<dbReference type="Proteomes" id="UP000652761">
    <property type="component" value="Unassembled WGS sequence"/>
</dbReference>
<dbReference type="AlphaFoldDB" id="A0A843X3B2"/>
<evidence type="ECO:0000313" key="2">
    <source>
        <dbReference type="EMBL" id="MQM10000.1"/>
    </source>
</evidence>
<evidence type="ECO:0000313" key="3">
    <source>
        <dbReference type="Proteomes" id="UP000652761"/>
    </source>
</evidence>
<evidence type="ECO:0000256" key="1">
    <source>
        <dbReference type="SAM" id="MobiDB-lite"/>
    </source>
</evidence>
<protein>
    <submittedName>
        <fullName evidence="2">Uncharacterized protein</fullName>
    </submittedName>
</protein>
<proteinExistence type="predicted"/>
<dbReference type="EMBL" id="NMUH01004546">
    <property type="protein sequence ID" value="MQM10000.1"/>
    <property type="molecule type" value="Genomic_DNA"/>
</dbReference>